<evidence type="ECO:0000256" key="4">
    <source>
        <dbReference type="PIRSR" id="PIRSR000429-1"/>
    </source>
</evidence>
<dbReference type="GO" id="GO:0003985">
    <property type="term" value="F:acetyl-CoA C-acetyltransferase activity"/>
    <property type="evidence" value="ECO:0007669"/>
    <property type="project" value="UniProtKB-EC"/>
</dbReference>
<dbReference type="Proteomes" id="UP000233256">
    <property type="component" value="Unassembled WGS sequence"/>
</dbReference>
<proteinExistence type="inferred from homology"/>
<keyword evidence="2 5" id="KW-0808">Transferase</keyword>
<feature type="active site" description="Acyl-thioester intermediate" evidence="4">
    <location>
        <position position="88"/>
    </location>
</feature>
<evidence type="ECO:0000256" key="5">
    <source>
        <dbReference type="RuleBase" id="RU003557"/>
    </source>
</evidence>
<reference evidence="8 9" key="1">
    <citation type="journal article" date="2017" name="ISME J.">
        <title>Potential for microbial H2 and metal transformations associated with novel bacteria and archaea in deep terrestrial subsurface sediments.</title>
        <authorList>
            <person name="Hernsdorf A.W."/>
            <person name="Amano Y."/>
            <person name="Miyakawa K."/>
            <person name="Ise K."/>
            <person name="Suzuki Y."/>
            <person name="Anantharaman K."/>
            <person name="Probst A."/>
            <person name="Burstein D."/>
            <person name="Thomas B.C."/>
            <person name="Banfield J.F."/>
        </authorList>
    </citation>
    <scope>NUCLEOTIDE SEQUENCE [LARGE SCALE GENOMIC DNA]</scope>
    <source>
        <strain evidence="8">HGW-Wallbacteria-1</strain>
    </source>
</reference>
<protein>
    <submittedName>
        <fullName evidence="8">Acetyl-CoA C-acyltransferase</fullName>
        <ecNumber evidence="8">2.3.1.9</ecNumber>
    </submittedName>
</protein>
<feature type="domain" description="Thiolase C-terminal" evidence="7">
    <location>
        <begin position="270"/>
        <end position="392"/>
    </location>
</feature>
<dbReference type="PROSITE" id="PS00099">
    <property type="entry name" value="THIOLASE_3"/>
    <property type="match status" value="1"/>
</dbReference>
<dbReference type="InterPro" id="IPR002155">
    <property type="entry name" value="Thiolase"/>
</dbReference>
<accession>A0A2N1PQX4</accession>
<organism evidence="8 9">
    <name type="scientific">Candidatus Wallbacteria bacterium HGW-Wallbacteria-1</name>
    <dbReference type="NCBI Taxonomy" id="2013854"/>
    <lineage>
        <taxon>Bacteria</taxon>
        <taxon>Candidatus Walliibacteriota</taxon>
    </lineage>
</organism>
<evidence type="ECO:0000256" key="1">
    <source>
        <dbReference type="ARBA" id="ARBA00010982"/>
    </source>
</evidence>
<dbReference type="PROSITE" id="PS00098">
    <property type="entry name" value="THIOLASE_1"/>
    <property type="match status" value="1"/>
</dbReference>
<evidence type="ECO:0000313" key="9">
    <source>
        <dbReference type="Proteomes" id="UP000233256"/>
    </source>
</evidence>
<dbReference type="EMBL" id="PGXC01000004">
    <property type="protein sequence ID" value="PKK90739.1"/>
    <property type="molecule type" value="Genomic_DNA"/>
</dbReference>
<dbReference type="PANTHER" id="PTHR18919:SF107">
    <property type="entry name" value="ACETYL-COA ACETYLTRANSFERASE, CYTOSOLIC"/>
    <property type="match status" value="1"/>
</dbReference>
<dbReference type="Pfam" id="PF02803">
    <property type="entry name" value="Thiolase_C"/>
    <property type="match status" value="1"/>
</dbReference>
<gene>
    <name evidence="8" type="ORF">CVV64_07625</name>
</gene>
<dbReference type="InterPro" id="IPR020617">
    <property type="entry name" value="Thiolase_C"/>
</dbReference>
<dbReference type="SUPFAM" id="SSF53901">
    <property type="entry name" value="Thiolase-like"/>
    <property type="match status" value="2"/>
</dbReference>
<evidence type="ECO:0000256" key="3">
    <source>
        <dbReference type="ARBA" id="ARBA00023315"/>
    </source>
</evidence>
<dbReference type="InterPro" id="IPR020616">
    <property type="entry name" value="Thiolase_N"/>
</dbReference>
<dbReference type="CDD" id="cd00751">
    <property type="entry name" value="thiolase"/>
    <property type="match status" value="1"/>
</dbReference>
<feature type="active site" description="Proton acceptor" evidence="4">
    <location>
        <position position="379"/>
    </location>
</feature>
<dbReference type="InterPro" id="IPR016039">
    <property type="entry name" value="Thiolase-like"/>
</dbReference>
<dbReference type="PIRSF" id="PIRSF000429">
    <property type="entry name" value="Ac-CoA_Ac_transf"/>
    <property type="match status" value="1"/>
</dbReference>
<dbReference type="FunFam" id="3.40.47.10:FF:000010">
    <property type="entry name" value="Acetyl-CoA acetyltransferase (Thiolase)"/>
    <property type="match status" value="1"/>
</dbReference>
<dbReference type="PROSITE" id="PS00737">
    <property type="entry name" value="THIOLASE_2"/>
    <property type="match status" value="1"/>
</dbReference>
<keyword evidence="3 5" id="KW-0012">Acyltransferase</keyword>
<feature type="domain" description="Thiolase N-terminal" evidence="6">
    <location>
        <begin position="5"/>
        <end position="262"/>
    </location>
</feature>
<dbReference type="Pfam" id="PF00108">
    <property type="entry name" value="Thiolase_N"/>
    <property type="match status" value="1"/>
</dbReference>
<dbReference type="InterPro" id="IPR020615">
    <property type="entry name" value="Thiolase_acyl_enz_int_AS"/>
</dbReference>
<dbReference type="EC" id="2.3.1.9" evidence="8"/>
<evidence type="ECO:0000313" key="8">
    <source>
        <dbReference type="EMBL" id="PKK90739.1"/>
    </source>
</evidence>
<dbReference type="AlphaFoldDB" id="A0A2N1PQX4"/>
<dbReference type="NCBIfam" id="TIGR01930">
    <property type="entry name" value="AcCoA-C-Actrans"/>
    <property type="match status" value="1"/>
</dbReference>
<comment type="caution">
    <text evidence="8">The sequence shown here is derived from an EMBL/GenBank/DDBJ whole genome shotgun (WGS) entry which is preliminary data.</text>
</comment>
<dbReference type="InterPro" id="IPR020613">
    <property type="entry name" value="Thiolase_CS"/>
</dbReference>
<evidence type="ECO:0000259" key="7">
    <source>
        <dbReference type="Pfam" id="PF02803"/>
    </source>
</evidence>
<evidence type="ECO:0000259" key="6">
    <source>
        <dbReference type="Pfam" id="PF00108"/>
    </source>
</evidence>
<dbReference type="Gene3D" id="3.40.47.10">
    <property type="match status" value="2"/>
</dbReference>
<dbReference type="PANTHER" id="PTHR18919">
    <property type="entry name" value="ACETYL-COA C-ACYLTRANSFERASE"/>
    <property type="match status" value="1"/>
</dbReference>
<feature type="active site" description="Proton acceptor" evidence="4">
    <location>
        <position position="349"/>
    </location>
</feature>
<comment type="similarity">
    <text evidence="1 5">Belongs to the thiolase-like superfamily. Thiolase family.</text>
</comment>
<dbReference type="InterPro" id="IPR020610">
    <property type="entry name" value="Thiolase_AS"/>
</dbReference>
<evidence type="ECO:0000256" key="2">
    <source>
        <dbReference type="ARBA" id="ARBA00022679"/>
    </source>
</evidence>
<name>A0A2N1PQX4_9BACT</name>
<sequence length="394" mass="40543">MKGAVILGAVRTPIGAFSGGLKDVPAHALGSHVIRAALERSGVAAADVDEVILGNVLQAGQGQGPGRQAALNAGIPETVPAWAINQLCGSGLKTVCMAATMVSAGEAQCVVAGGMENMSQSPYLVPSMRSGAKMGHQQAMDSMIIDGLTDAFSKDHMGLTAEALAEKYSISREDQDRFAAESQAKTVKSMEQGLFDDEIAPVEVPGRKGSVTVVSKDEHPRAETTFESLGKLRPAFKKDGTVTAGNASGINDGAAAVIVASAEFAQQKGLKPLAVIRGYATTGLHPYYMGLGPVEASRKALAMAGVTLDQIDLIEFNEAFAAQSLAVARELGADADKINVNGGAIALGHPIGASGARILVTLLHEMARRDVKLGLASLCVGGGMGVAMVVERIS</sequence>